<dbReference type="InterPro" id="IPR000620">
    <property type="entry name" value="EamA_dom"/>
</dbReference>
<dbReference type="InterPro" id="IPR050638">
    <property type="entry name" value="AA-Vitamin_Transporters"/>
</dbReference>
<protein>
    <submittedName>
        <fullName evidence="9">Threonine/homoserine efflux transporter RhtA</fullName>
    </submittedName>
</protein>
<proteinExistence type="predicted"/>
<dbReference type="GO" id="GO:0005886">
    <property type="term" value="C:plasma membrane"/>
    <property type="evidence" value="ECO:0007669"/>
    <property type="project" value="UniProtKB-SubCell"/>
</dbReference>
<feature type="transmembrane region" description="Helical" evidence="7">
    <location>
        <begin position="7"/>
        <end position="28"/>
    </location>
</feature>
<feature type="transmembrane region" description="Helical" evidence="7">
    <location>
        <begin position="181"/>
        <end position="203"/>
    </location>
</feature>
<dbReference type="STRING" id="1121449.SAMN02745704_00863"/>
<feature type="region of interest" description="Disordered" evidence="6">
    <location>
        <begin position="296"/>
        <end position="323"/>
    </location>
</feature>
<feature type="transmembrane region" description="Helical" evidence="7">
    <location>
        <begin position="215"/>
        <end position="234"/>
    </location>
</feature>
<evidence type="ECO:0000256" key="4">
    <source>
        <dbReference type="ARBA" id="ARBA00022989"/>
    </source>
</evidence>
<evidence type="ECO:0000256" key="1">
    <source>
        <dbReference type="ARBA" id="ARBA00004651"/>
    </source>
</evidence>
<sequence length="323" mass="33933">MESAEKAFGPVLAVLAAVVLWGSSFPMMKAVLAVFGPWTIMWLRMLVGTLVLLPFLGRMSLAGYRKGDWRLLGGMVLCMPCLYFYLESNALTLTTSSQAGVVAAILPLVVALGGWMFLREPLDRGSLFGLALALCGVIVLTLSGSPDESAPHPVLGNLMELGAMLSAAVYMLLARQLGERYNALTLTGMQTLAGLVFFLPGAMDLGPKALEHPEALTAAAYLGAFVSIGAFGLYNFGLSRLQAGRAAVAINLVPVVAVALAWIWLGEALNPVQMLAAGATLLGVWLAQRGSSTQQNEGQQASLLDRTQESVPAAADPVPGDAS</sequence>
<feature type="transmembrane region" description="Helical" evidence="7">
    <location>
        <begin position="246"/>
        <end position="265"/>
    </location>
</feature>
<dbReference type="PANTHER" id="PTHR32322:SF18">
    <property type="entry name" value="S-ADENOSYLMETHIONINE_S-ADENOSYLHOMOCYSTEINE TRANSPORTER"/>
    <property type="match status" value="1"/>
</dbReference>
<evidence type="ECO:0000256" key="6">
    <source>
        <dbReference type="SAM" id="MobiDB-lite"/>
    </source>
</evidence>
<feature type="transmembrane region" description="Helical" evidence="7">
    <location>
        <begin position="98"/>
        <end position="118"/>
    </location>
</feature>
<dbReference type="Gene3D" id="1.10.3730.20">
    <property type="match status" value="2"/>
</dbReference>
<keyword evidence="10" id="KW-1185">Reference proteome</keyword>
<feature type="transmembrane region" description="Helical" evidence="7">
    <location>
        <begin position="154"/>
        <end position="174"/>
    </location>
</feature>
<dbReference type="InterPro" id="IPR037185">
    <property type="entry name" value="EmrE-like"/>
</dbReference>
<evidence type="ECO:0000259" key="8">
    <source>
        <dbReference type="Pfam" id="PF00892"/>
    </source>
</evidence>
<evidence type="ECO:0000313" key="9">
    <source>
        <dbReference type="EMBL" id="SKA76723.1"/>
    </source>
</evidence>
<feature type="compositionally biased region" description="Low complexity" evidence="6">
    <location>
        <begin position="311"/>
        <end position="323"/>
    </location>
</feature>
<dbReference type="EMBL" id="FUYC01000003">
    <property type="protein sequence ID" value="SKA76723.1"/>
    <property type="molecule type" value="Genomic_DNA"/>
</dbReference>
<gene>
    <name evidence="9" type="ORF">SAMN02745704_00863</name>
</gene>
<name>A0A1T4WHC2_9BACT</name>
<evidence type="ECO:0000256" key="5">
    <source>
        <dbReference type="ARBA" id="ARBA00023136"/>
    </source>
</evidence>
<dbReference type="RefSeq" id="WP_078716445.1">
    <property type="nucleotide sequence ID" value="NZ_FUYC01000003.1"/>
</dbReference>
<evidence type="ECO:0000313" key="10">
    <source>
        <dbReference type="Proteomes" id="UP000190027"/>
    </source>
</evidence>
<keyword evidence="5 7" id="KW-0472">Membrane</keyword>
<dbReference type="Proteomes" id="UP000190027">
    <property type="component" value="Unassembled WGS sequence"/>
</dbReference>
<evidence type="ECO:0000256" key="3">
    <source>
        <dbReference type="ARBA" id="ARBA00022692"/>
    </source>
</evidence>
<reference evidence="9 10" key="1">
    <citation type="submission" date="2017-02" db="EMBL/GenBank/DDBJ databases">
        <authorList>
            <person name="Peterson S.W."/>
        </authorList>
    </citation>
    <scope>NUCLEOTIDE SEQUENCE [LARGE SCALE GENOMIC DNA]</scope>
    <source>
        <strain evidence="9 10">DSM 16080</strain>
    </source>
</reference>
<keyword evidence="4 7" id="KW-1133">Transmembrane helix</keyword>
<feature type="transmembrane region" description="Helical" evidence="7">
    <location>
        <begin position="40"/>
        <end position="57"/>
    </location>
</feature>
<dbReference type="OrthoDB" id="5416392at2"/>
<organism evidence="9 10">
    <name type="scientific">Paucidesulfovibrio gracilis DSM 16080</name>
    <dbReference type="NCBI Taxonomy" id="1121449"/>
    <lineage>
        <taxon>Bacteria</taxon>
        <taxon>Pseudomonadati</taxon>
        <taxon>Thermodesulfobacteriota</taxon>
        <taxon>Desulfovibrionia</taxon>
        <taxon>Desulfovibrionales</taxon>
        <taxon>Desulfovibrionaceae</taxon>
        <taxon>Paucidesulfovibrio</taxon>
    </lineage>
</organism>
<accession>A0A1T4WHC2</accession>
<dbReference type="PANTHER" id="PTHR32322">
    <property type="entry name" value="INNER MEMBRANE TRANSPORTER"/>
    <property type="match status" value="1"/>
</dbReference>
<dbReference type="SUPFAM" id="SSF103481">
    <property type="entry name" value="Multidrug resistance efflux transporter EmrE"/>
    <property type="match status" value="2"/>
</dbReference>
<evidence type="ECO:0000256" key="7">
    <source>
        <dbReference type="SAM" id="Phobius"/>
    </source>
</evidence>
<feature type="transmembrane region" description="Helical" evidence="7">
    <location>
        <begin position="69"/>
        <end position="86"/>
    </location>
</feature>
<evidence type="ECO:0000256" key="2">
    <source>
        <dbReference type="ARBA" id="ARBA00022475"/>
    </source>
</evidence>
<dbReference type="Pfam" id="PF00892">
    <property type="entry name" value="EamA"/>
    <property type="match status" value="2"/>
</dbReference>
<keyword evidence="2" id="KW-1003">Cell membrane</keyword>
<comment type="subcellular location">
    <subcellularLocation>
        <location evidence="1">Cell membrane</location>
        <topology evidence="1">Multi-pass membrane protein</topology>
    </subcellularLocation>
</comment>
<dbReference type="AlphaFoldDB" id="A0A1T4WHC2"/>
<feature type="domain" description="EamA" evidence="8">
    <location>
        <begin position="11"/>
        <end position="141"/>
    </location>
</feature>
<feature type="transmembrane region" description="Helical" evidence="7">
    <location>
        <begin position="125"/>
        <end position="142"/>
    </location>
</feature>
<keyword evidence="3 7" id="KW-0812">Transmembrane</keyword>
<feature type="domain" description="EamA" evidence="8">
    <location>
        <begin position="155"/>
        <end position="286"/>
    </location>
</feature>